<name>A0AAW2WD21_9LAMI</name>
<dbReference type="Pfam" id="PF00078">
    <property type="entry name" value="RVT_1"/>
    <property type="match status" value="1"/>
</dbReference>
<dbReference type="InterPro" id="IPR043502">
    <property type="entry name" value="DNA/RNA_pol_sf"/>
</dbReference>
<evidence type="ECO:0000259" key="2">
    <source>
        <dbReference type="Pfam" id="PF00078"/>
    </source>
</evidence>
<dbReference type="InterPro" id="IPR000477">
    <property type="entry name" value="RT_dom"/>
</dbReference>
<accession>A0AAW2WD21</accession>
<dbReference type="PANTHER" id="PTHR46890:SF48">
    <property type="entry name" value="RNA-DIRECTED DNA POLYMERASE"/>
    <property type="match status" value="1"/>
</dbReference>
<dbReference type="InterPro" id="IPR052343">
    <property type="entry name" value="Retrotransposon-Effector_Assoc"/>
</dbReference>
<dbReference type="InterPro" id="IPR036691">
    <property type="entry name" value="Endo/exonu/phosph_ase_sf"/>
</dbReference>
<dbReference type="SUPFAM" id="SSF56672">
    <property type="entry name" value="DNA/RNA polymerases"/>
    <property type="match status" value="1"/>
</dbReference>
<protein>
    <recommendedName>
        <fullName evidence="2">Reverse transcriptase domain-containing protein</fullName>
    </recommendedName>
</protein>
<reference evidence="3" key="2">
    <citation type="journal article" date="2024" name="Plant">
        <title>Genomic evolution and insights into agronomic trait innovations of Sesamum species.</title>
        <authorList>
            <person name="Miao H."/>
            <person name="Wang L."/>
            <person name="Qu L."/>
            <person name="Liu H."/>
            <person name="Sun Y."/>
            <person name="Le M."/>
            <person name="Wang Q."/>
            <person name="Wei S."/>
            <person name="Zheng Y."/>
            <person name="Lin W."/>
            <person name="Duan Y."/>
            <person name="Cao H."/>
            <person name="Xiong S."/>
            <person name="Wang X."/>
            <person name="Wei L."/>
            <person name="Li C."/>
            <person name="Ma Q."/>
            <person name="Ju M."/>
            <person name="Zhao R."/>
            <person name="Li G."/>
            <person name="Mu C."/>
            <person name="Tian Q."/>
            <person name="Mei H."/>
            <person name="Zhang T."/>
            <person name="Gao T."/>
            <person name="Zhang H."/>
        </authorList>
    </citation>
    <scope>NUCLEOTIDE SEQUENCE</scope>
    <source>
        <strain evidence="3">KEN1</strain>
    </source>
</reference>
<reference evidence="3" key="1">
    <citation type="submission" date="2020-06" db="EMBL/GenBank/DDBJ databases">
        <authorList>
            <person name="Li T."/>
            <person name="Hu X."/>
            <person name="Zhang T."/>
            <person name="Song X."/>
            <person name="Zhang H."/>
            <person name="Dai N."/>
            <person name="Sheng W."/>
            <person name="Hou X."/>
            <person name="Wei L."/>
        </authorList>
    </citation>
    <scope>NUCLEOTIDE SEQUENCE</scope>
    <source>
        <strain evidence="3">KEN1</strain>
        <tissue evidence="3">Leaf</tissue>
    </source>
</reference>
<feature type="region of interest" description="Disordered" evidence="1">
    <location>
        <begin position="1"/>
        <end position="59"/>
    </location>
</feature>
<dbReference type="EMBL" id="JACGWN010000008">
    <property type="protein sequence ID" value="KAL0439176.1"/>
    <property type="molecule type" value="Genomic_DNA"/>
</dbReference>
<dbReference type="AlphaFoldDB" id="A0AAW2WD21"/>
<feature type="domain" description="Reverse transcriptase" evidence="2">
    <location>
        <begin position="370"/>
        <end position="525"/>
    </location>
</feature>
<comment type="caution">
    <text evidence="3">The sequence shown here is derived from an EMBL/GenBank/DDBJ whole genome shotgun (WGS) entry which is preliminary data.</text>
</comment>
<feature type="compositionally biased region" description="Basic and acidic residues" evidence="1">
    <location>
        <begin position="1"/>
        <end position="13"/>
    </location>
</feature>
<organism evidence="3">
    <name type="scientific">Sesamum latifolium</name>
    <dbReference type="NCBI Taxonomy" id="2727402"/>
    <lineage>
        <taxon>Eukaryota</taxon>
        <taxon>Viridiplantae</taxon>
        <taxon>Streptophyta</taxon>
        <taxon>Embryophyta</taxon>
        <taxon>Tracheophyta</taxon>
        <taxon>Spermatophyta</taxon>
        <taxon>Magnoliopsida</taxon>
        <taxon>eudicotyledons</taxon>
        <taxon>Gunneridae</taxon>
        <taxon>Pentapetalae</taxon>
        <taxon>asterids</taxon>
        <taxon>lamiids</taxon>
        <taxon>Lamiales</taxon>
        <taxon>Pedaliaceae</taxon>
        <taxon>Sesamum</taxon>
    </lineage>
</organism>
<gene>
    <name evidence="3" type="ORF">Slati_2400600</name>
</gene>
<evidence type="ECO:0000313" key="3">
    <source>
        <dbReference type="EMBL" id="KAL0439176.1"/>
    </source>
</evidence>
<dbReference type="PANTHER" id="PTHR46890">
    <property type="entry name" value="NON-LTR RETROLELEMENT REVERSE TRANSCRIPTASE-LIKE PROTEIN-RELATED"/>
    <property type="match status" value="1"/>
</dbReference>
<dbReference type="SUPFAM" id="SSF56219">
    <property type="entry name" value="DNase I-like"/>
    <property type="match status" value="1"/>
</dbReference>
<sequence>MCKDGKKDTKTPNDDGTVVRATPPKTYAGDVNSKPVATNKDDKLPAAAPQPYVDGEGKGTRRELCQSLGQVANMVDDEPWLVLGDFNTVADMSEVCGALGDIRRPDWMLVNDWWLNLWPEAYYISLMPSTSDHSPLVLKGNLSTSHRNKADLSLNVKLAGEYLASSQTLLQSNSHNSLLLYLEHCCRLVYMKVVKLEQIMLEQRAKIQWLKGGDQCSQVFFHKVASSRAVKKIFQITDGTGRTRTDEAEIVEEFIGFYQCLLGNERKDRYIDFRYLRPWARHIVTNDEANQLIRPMTKEEVKLTFFHIAEDKSPGPDGYSSGFYKAAWPVIGDEVTRAVLEFFTTGRLLKQVNTTLLALIPKVQAPSYVADFGPISCCNVLYKAITKIIVQCIRLVLDHIISPFENAFVPGRSIEDNILLAQELFMGYNQQRLPLWCALKVDLRKDYDTVEWDFLLASLQLFGFSDVFIKWIQECISTTTFSVCLNGNTHDFFKGARGLRQGDLMFHYLFVLVMEVLSMLLQRFIEQESNFSYHWRCRDVMALNYALMSRHF</sequence>
<proteinExistence type="predicted"/>
<dbReference type="CDD" id="cd01650">
    <property type="entry name" value="RT_nLTR_like"/>
    <property type="match status" value="1"/>
</dbReference>
<evidence type="ECO:0000256" key="1">
    <source>
        <dbReference type="SAM" id="MobiDB-lite"/>
    </source>
</evidence>